<feature type="region of interest" description="Disordered" evidence="1">
    <location>
        <begin position="125"/>
        <end position="156"/>
    </location>
</feature>
<evidence type="ECO:0000256" key="1">
    <source>
        <dbReference type="SAM" id="MobiDB-lite"/>
    </source>
</evidence>
<evidence type="ECO:0000313" key="2">
    <source>
        <dbReference type="EMBL" id="CAH3043860.1"/>
    </source>
</evidence>
<comment type="caution">
    <text evidence="2">The sequence shown here is derived from an EMBL/GenBank/DDBJ whole genome shotgun (WGS) entry which is preliminary data.</text>
</comment>
<protein>
    <submittedName>
        <fullName evidence="2">Uncharacterized protein</fullName>
    </submittedName>
</protein>
<dbReference type="PANTHER" id="PTHR33244:SF3">
    <property type="entry name" value="PEPTIDASE A2 DOMAIN-CONTAINING PROTEIN"/>
    <property type="match status" value="1"/>
</dbReference>
<dbReference type="PANTHER" id="PTHR33244">
    <property type="entry name" value="INTEGRASE CATALYTIC DOMAIN-CONTAINING PROTEIN-RELATED"/>
    <property type="match status" value="1"/>
</dbReference>
<gene>
    <name evidence="2" type="ORF">PLOB_00002694</name>
</gene>
<dbReference type="EMBL" id="CALNXK010000011">
    <property type="protein sequence ID" value="CAH3043860.1"/>
    <property type="molecule type" value="Genomic_DNA"/>
</dbReference>
<organism evidence="2 3">
    <name type="scientific">Porites lobata</name>
    <dbReference type="NCBI Taxonomy" id="104759"/>
    <lineage>
        <taxon>Eukaryota</taxon>
        <taxon>Metazoa</taxon>
        <taxon>Cnidaria</taxon>
        <taxon>Anthozoa</taxon>
        <taxon>Hexacorallia</taxon>
        <taxon>Scleractinia</taxon>
        <taxon>Fungiina</taxon>
        <taxon>Poritidae</taxon>
        <taxon>Porites</taxon>
    </lineage>
</organism>
<evidence type="ECO:0000313" key="3">
    <source>
        <dbReference type="Proteomes" id="UP001159405"/>
    </source>
</evidence>
<proteinExistence type="predicted"/>
<sequence>MSRRTKTLLQTTANLLRPQITEDLHQKLLYNKERQAKYYNRGARTLARLNPGDTVRMYHGSNKTKDQELLKASVRSQVSTWSYEVVTKHGKTFRRNRVHLRKSTEQFCPQQSSSLANGAFSVPMQQKSGNKAITPAEPTACSSPAQTSRDDPLPFDPISNSSAQSLCITTRSGRPVKCPSHLKDFV</sequence>
<keyword evidence="3" id="KW-1185">Reference proteome</keyword>
<reference evidence="2 3" key="1">
    <citation type="submission" date="2022-05" db="EMBL/GenBank/DDBJ databases">
        <authorList>
            <consortium name="Genoscope - CEA"/>
            <person name="William W."/>
        </authorList>
    </citation>
    <scope>NUCLEOTIDE SEQUENCE [LARGE SCALE GENOMIC DNA]</scope>
</reference>
<name>A0ABN8N654_9CNID</name>
<dbReference type="Proteomes" id="UP001159405">
    <property type="component" value="Unassembled WGS sequence"/>
</dbReference>
<accession>A0ABN8N654</accession>